<accession>A0ABC8QPQ5</accession>
<dbReference type="AlphaFoldDB" id="A0ABC8QPQ5"/>
<evidence type="ECO:0000313" key="2">
    <source>
        <dbReference type="EMBL" id="CAK9134500.1"/>
    </source>
</evidence>
<comment type="caution">
    <text evidence="2">The sequence shown here is derived from an EMBL/GenBank/DDBJ whole genome shotgun (WGS) entry which is preliminary data.</text>
</comment>
<feature type="region of interest" description="Disordered" evidence="1">
    <location>
        <begin position="71"/>
        <end position="107"/>
    </location>
</feature>
<feature type="region of interest" description="Disordered" evidence="1">
    <location>
        <begin position="1"/>
        <end position="23"/>
    </location>
</feature>
<organism evidence="2 3">
    <name type="scientific">Ilex paraguariensis</name>
    <name type="common">yerba mate</name>
    <dbReference type="NCBI Taxonomy" id="185542"/>
    <lineage>
        <taxon>Eukaryota</taxon>
        <taxon>Viridiplantae</taxon>
        <taxon>Streptophyta</taxon>
        <taxon>Embryophyta</taxon>
        <taxon>Tracheophyta</taxon>
        <taxon>Spermatophyta</taxon>
        <taxon>Magnoliopsida</taxon>
        <taxon>eudicotyledons</taxon>
        <taxon>Gunneridae</taxon>
        <taxon>Pentapetalae</taxon>
        <taxon>asterids</taxon>
        <taxon>campanulids</taxon>
        <taxon>Aquifoliales</taxon>
        <taxon>Aquifoliaceae</taxon>
        <taxon>Ilex</taxon>
    </lineage>
</organism>
<keyword evidence="3" id="KW-1185">Reference proteome</keyword>
<reference evidence="2 3" key="1">
    <citation type="submission" date="2024-02" db="EMBL/GenBank/DDBJ databases">
        <authorList>
            <person name="Vignale AGUSTIN F."/>
            <person name="Sosa J E."/>
            <person name="Modenutti C."/>
        </authorList>
    </citation>
    <scope>NUCLEOTIDE SEQUENCE [LARGE SCALE GENOMIC DNA]</scope>
</reference>
<gene>
    <name evidence="2" type="ORF">ILEXP_LOCUS1433</name>
</gene>
<feature type="compositionally biased region" description="Polar residues" evidence="1">
    <location>
        <begin position="90"/>
        <end position="107"/>
    </location>
</feature>
<proteinExistence type="predicted"/>
<protein>
    <submittedName>
        <fullName evidence="2">Uncharacterized protein</fullName>
    </submittedName>
</protein>
<feature type="non-terminal residue" evidence="2">
    <location>
        <position position="1"/>
    </location>
</feature>
<name>A0ABC8QPQ5_9AQUA</name>
<dbReference type="Proteomes" id="UP001642360">
    <property type="component" value="Unassembled WGS sequence"/>
</dbReference>
<feature type="compositionally biased region" description="Low complexity" evidence="1">
    <location>
        <begin position="71"/>
        <end position="84"/>
    </location>
</feature>
<sequence length="107" mass="11465">AQLISESEAIWSQSQRPGGPEIRRDQLLVESGISWSRSLGHFAPETGTSGFLTNGPVGNRLRRDQLIFESGTSWSHSQGSGSLSARDQLVSRSGTSWSQNQGPNGPG</sequence>
<evidence type="ECO:0000256" key="1">
    <source>
        <dbReference type="SAM" id="MobiDB-lite"/>
    </source>
</evidence>
<dbReference type="EMBL" id="CAUOFW020000450">
    <property type="protein sequence ID" value="CAK9134500.1"/>
    <property type="molecule type" value="Genomic_DNA"/>
</dbReference>
<feature type="non-terminal residue" evidence="2">
    <location>
        <position position="107"/>
    </location>
</feature>
<evidence type="ECO:0000313" key="3">
    <source>
        <dbReference type="Proteomes" id="UP001642360"/>
    </source>
</evidence>